<accession>A0A133ZRU8</accession>
<gene>
    <name evidence="1" type="ORF">HMPREF1866_01185</name>
</gene>
<dbReference type="EMBL" id="LSDA01000063">
    <property type="protein sequence ID" value="KXB58146.1"/>
    <property type="molecule type" value="Genomic_DNA"/>
</dbReference>
<dbReference type="RefSeq" id="WP_156431782.1">
    <property type="nucleotide sequence ID" value="NZ_KQ959812.1"/>
</dbReference>
<reference evidence="2" key="1">
    <citation type="submission" date="2016-01" db="EMBL/GenBank/DDBJ databases">
        <authorList>
            <person name="Mitreva M."/>
            <person name="Pepin K.H."/>
            <person name="Mihindukulasuriya K.A."/>
            <person name="Fulton R."/>
            <person name="Fronick C."/>
            <person name="O'Laughlin M."/>
            <person name="Miner T."/>
            <person name="Herter B."/>
            <person name="Rosa B.A."/>
            <person name="Cordes M."/>
            <person name="Tomlinson C."/>
            <person name="Wollam A."/>
            <person name="Palsikar V.B."/>
            <person name="Mardis E.R."/>
            <person name="Wilson R.K."/>
        </authorList>
    </citation>
    <scope>NUCLEOTIDE SEQUENCE [LARGE SCALE GENOMIC DNA]</scope>
    <source>
        <strain evidence="2">DNF00896</strain>
    </source>
</reference>
<keyword evidence="2" id="KW-1185">Reference proteome</keyword>
<dbReference type="PATRIC" id="fig|467210.3.peg.1174"/>
<sequence>MDIVERLKEVLKDDYGINNQEELEDAINKSKGLDIGIFTQPFKNEDELKAS</sequence>
<evidence type="ECO:0000313" key="2">
    <source>
        <dbReference type="Proteomes" id="UP000070394"/>
    </source>
</evidence>
<comment type="caution">
    <text evidence="1">The sequence shown here is derived from an EMBL/GenBank/DDBJ whole genome shotgun (WGS) entry which is preliminary data.</text>
</comment>
<organism evidence="1 2">
    <name type="scientific">Lachnoanaerobaculum saburreum</name>
    <dbReference type="NCBI Taxonomy" id="467210"/>
    <lineage>
        <taxon>Bacteria</taxon>
        <taxon>Bacillati</taxon>
        <taxon>Bacillota</taxon>
        <taxon>Clostridia</taxon>
        <taxon>Lachnospirales</taxon>
        <taxon>Lachnospiraceae</taxon>
        <taxon>Lachnoanaerobaculum</taxon>
    </lineage>
</organism>
<name>A0A133ZRU8_9FIRM</name>
<proteinExistence type="predicted"/>
<evidence type="ECO:0000313" key="1">
    <source>
        <dbReference type="EMBL" id="KXB58146.1"/>
    </source>
</evidence>
<protein>
    <submittedName>
        <fullName evidence="1">Uncharacterized protein</fullName>
    </submittedName>
</protein>
<dbReference type="Proteomes" id="UP000070394">
    <property type="component" value="Unassembled WGS sequence"/>
</dbReference>
<dbReference type="STRING" id="467210.HMPREF1866_01185"/>
<dbReference type="AlphaFoldDB" id="A0A133ZRU8"/>